<dbReference type="GO" id="GO:0006513">
    <property type="term" value="P:protein monoubiquitination"/>
    <property type="evidence" value="ECO:0007669"/>
    <property type="project" value="TreeGrafter"/>
</dbReference>
<dbReference type="RefSeq" id="XP_028868483.1">
    <property type="nucleotide sequence ID" value="XM_029012650.1"/>
</dbReference>
<feature type="domain" description="B box-type" evidence="4">
    <location>
        <begin position="151"/>
        <end position="197"/>
    </location>
</feature>
<dbReference type="PROSITE" id="PS50119">
    <property type="entry name" value="ZF_BBOX"/>
    <property type="match status" value="1"/>
</dbReference>
<organism evidence="5 6">
    <name type="scientific">Babesia ovata</name>
    <dbReference type="NCBI Taxonomy" id="189622"/>
    <lineage>
        <taxon>Eukaryota</taxon>
        <taxon>Sar</taxon>
        <taxon>Alveolata</taxon>
        <taxon>Apicomplexa</taxon>
        <taxon>Aconoidasida</taxon>
        <taxon>Piroplasmida</taxon>
        <taxon>Babesiidae</taxon>
        <taxon>Babesia</taxon>
    </lineage>
</organism>
<dbReference type="SMART" id="SM00233">
    <property type="entry name" value="PH"/>
    <property type="match status" value="1"/>
</dbReference>
<protein>
    <submittedName>
        <fullName evidence="5">B-box zinc finger domain-containing protein</fullName>
    </submittedName>
</protein>
<keyword evidence="1" id="KW-0479">Metal-binding</keyword>
<keyword evidence="1" id="KW-0863">Zinc-finger</keyword>
<dbReference type="SMART" id="SM00336">
    <property type="entry name" value="BBOX"/>
    <property type="match status" value="2"/>
</dbReference>
<keyword evidence="1" id="KW-0862">Zinc</keyword>
<accession>A0A2H6KGV9</accession>
<keyword evidence="6" id="KW-1185">Reference proteome</keyword>
<dbReference type="GO" id="GO:0061630">
    <property type="term" value="F:ubiquitin protein ligase activity"/>
    <property type="evidence" value="ECO:0007669"/>
    <property type="project" value="TreeGrafter"/>
</dbReference>
<dbReference type="PANTHER" id="PTHR25462">
    <property type="entry name" value="BONUS, ISOFORM C-RELATED"/>
    <property type="match status" value="1"/>
</dbReference>
<dbReference type="CDD" id="cd00821">
    <property type="entry name" value="PH"/>
    <property type="match status" value="1"/>
</dbReference>
<evidence type="ECO:0000313" key="6">
    <source>
        <dbReference type="Proteomes" id="UP000236319"/>
    </source>
</evidence>
<evidence type="ECO:0000256" key="1">
    <source>
        <dbReference type="PROSITE-ProRule" id="PRU00024"/>
    </source>
</evidence>
<dbReference type="Proteomes" id="UP000236319">
    <property type="component" value="Unassembled WGS sequence"/>
</dbReference>
<evidence type="ECO:0000256" key="2">
    <source>
        <dbReference type="SAM" id="MobiDB-lite"/>
    </source>
</evidence>
<dbReference type="EMBL" id="BDSA01000004">
    <property type="protein sequence ID" value="GBE62240.1"/>
    <property type="molecule type" value="Genomic_DNA"/>
</dbReference>
<dbReference type="SUPFAM" id="SSF57845">
    <property type="entry name" value="B-box zinc-binding domain"/>
    <property type="match status" value="1"/>
</dbReference>
<sequence length="864" mass="95712">MSGSMLGGLLGHGIDLGQLVKTDGTDLFSGYANVARDRLPKIADSVAGAFGRVLDIFDRPTNLRKPEFDTAAPKPSQQAELADAHRDLDVEIKEVSKPKINETLHVDYLTDMTREQFNATQDTKACSDGDKDAAPRIERKRPVTSASPCDAEARLCSSCYLSLATVRCDSCVMHFCAVCAVERHAEGIQQSHKLVTATSGKEARLNASDALSGKFSYGQMAAGASGSLAGNFSKDLSIDIRSGESAYPAYDSCAIHRGRPLRLACVQCHLLPVCDVCASEAHSDGKHKVVEIEYAVAEVKELLGECLGAVVRRHNDLSVVLPELQQLSDASSAGLKNATRSIRSGLERALDALKLKRSLGTQDIRNMQQVGSSALNRMMHASGVLNRYLRGCLSQLEAINRVQNPGMALNMYVELRSNFEKLLFTDEEIPDLVLEVPHWHLHCGNLPNLLSEYEARINMNLSQIASLTSTLRKYVRETVTSIEEASTGATTARPQQPPCPPRRQSERRTRTPGFVTLADGVQNTLDIVTHAELKALFLRRDSQRCSWRQRAVYLCGRRLFVLESDLFADDVPVESSVDLGAVTVRSFADDDAMDVTKLQRMGHPNGFEITERKGRSLRYWLFTCESEKTVQLWFSRLRQLSEYFKAERQSESSSITDVETVDPVPENVADVAASLQNLHLANFNAPTSGLAADPEGERKTCEQTHDPDYFYNDSNFKLVAESLRKIKEESRSLYDKCFKEDREAKKASWKVEPVSIHSAALPYSVSASVADGLSVDGGSSRDSQLAPESVSSDRYAMPDVPMRRHRSRAAQTNVFSGRDVQLHEAVPAFKYSPEVRSPRSIHKFFQELARRVRREDGCDTLDRD</sequence>
<dbReference type="InterPro" id="IPR011993">
    <property type="entry name" value="PH-like_dom_sf"/>
</dbReference>
<dbReference type="Gene3D" id="3.30.160.60">
    <property type="entry name" value="Classic Zinc Finger"/>
    <property type="match status" value="1"/>
</dbReference>
<dbReference type="VEuPathDB" id="PiroplasmaDB:BOVATA_037330"/>
<reference evidence="5 6" key="1">
    <citation type="journal article" date="2017" name="BMC Genomics">
        <title>Whole-genome assembly of Babesia ovata and comparative genomics between closely related pathogens.</title>
        <authorList>
            <person name="Yamagishi J."/>
            <person name="Asada M."/>
            <person name="Hakimi H."/>
            <person name="Tanaka T.Q."/>
            <person name="Sugimoto C."/>
            <person name="Kawazu S."/>
        </authorList>
    </citation>
    <scope>NUCLEOTIDE SEQUENCE [LARGE SCALE GENOMIC DNA]</scope>
    <source>
        <strain evidence="5 6">Miyake</strain>
    </source>
</reference>
<dbReference type="CDD" id="cd19756">
    <property type="entry name" value="Bbox2"/>
    <property type="match status" value="1"/>
</dbReference>
<comment type="caution">
    <text evidence="5">The sequence shown here is derived from an EMBL/GenBank/DDBJ whole genome shotgun (WGS) entry which is preliminary data.</text>
</comment>
<dbReference type="SUPFAM" id="SSF50729">
    <property type="entry name" value="PH domain-like"/>
    <property type="match status" value="1"/>
</dbReference>
<name>A0A2H6KGV9_9APIC</name>
<evidence type="ECO:0000259" key="3">
    <source>
        <dbReference type="PROSITE" id="PS50003"/>
    </source>
</evidence>
<dbReference type="Pfam" id="PF00643">
    <property type="entry name" value="zf-B_box"/>
    <property type="match status" value="1"/>
</dbReference>
<dbReference type="InterPro" id="IPR001849">
    <property type="entry name" value="PH_domain"/>
</dbReference>
<dbReference type="Pfam" id="PF00169">
    <property type="entry name" value="PH"/>
    <property type="match status" value="1"/>
</dbReference>
<dbReference type="PANTHER" id="PTHR25462:SF229">
    <property type="entry name" value="TRANSCRIPTION INTERMEDIARY FACTOR 1-BETA"/>
    <property type="match status" value="1"/>
</dbReference>
<proteinExistence type="predicted"/>
<dbReference type="GeneID" id="39876010"/>
<gene>
    <name evidence="5" type="ORF">BOVATA_037330</name>
</gene>
<dbReference type="Gene3D" id="2.30.29.30">
    <property type="entry name" value="Pleckstrin-homology domain (PH domain)/Phosphotyrosine-binding domain (PTB)"/>
    <property type="match status" value="1"/>
</dbReference>
<dbReference type="PROSITE" id="PS50003">
    <property type="entry name" value="PH_DOMAIN"/>
    <property type="match status" value="1"/>
</dbReference>
<evidence type="ECO:0000259" key="4">
    <source>
        <dbReference type="PROSITE" id="PS50119"/>
    </source>
</evidence>
<feature type="region of interest" description="Disordered" evidence="2">
    <location>
        <begin position="775"/>
        <end position="805"/>
    </location>
</feature>
<feature type="compositionally biased region" description="Polar residues" evidence="2">
    <location>
        <begin position="483"/>
        <end position="492"/>
    </location>
</feature>
<dbReference type="OrthoDB" id="387094at2759"/>
<dbReference type="InterPro" id="IPR000315">
    <property type="entry name" value="Znf_B-box"/>
</dbReference>
<dbReference type="CDD" id="cd19757">
    <property type="entry name" value="Bbox1"/>
    <property type="match status" value="1"/>
</dbReference>
<evidence type="ECO:0000313" key="5">
    <source>
        <dbReference type="EMBL" id="GBE62240.1"/>
    </source>
</evidence>
<dbReference type="AlphaFoldDB" id="A0A2H6KGV9"/>
<dbReference type="GO" id="GO:0008270">
    <property type="term" value="F:zinc ion binding"/>
    <property type="evidence" value="ECO:0007669"/>
    <property type="project" value="UniProtKB-KW"/>
</dbReference>
<feature type="domain" description="PH" evidence="3">
    <location>
        <begin position="530"/>
        <end position="642"/>
    </location>
</feature>
<dbReference type="InterPro" id="IPR047153">
    <property type="entry name" value="TRIM45/56/19-like"/>
</dbReference>
<feature type="region of interest" description="Disordered" evidence="2">
    <location>
        <begin position="483"/>
        <end position="511"/>
    </location>
</feature>